<organism evidence="3 4">
    <name type="scientific">Tropicimonas aquimaris</name>
    <dbReference type="NCBI Taxonomy" id="914152"/>
    <lineage>
        <taxon>Bacteria</taxon>
        <taxon>Pseudomonadati</taxon>
        <taxon>Pseudomonadota</taxon>
        <taxon>Alphaproteobacteria</taxon>
        <taxon>Rhodobacterales</taxon>
        <taxon>Roseobacteraceae</taxon>
        <taxon>Tropicimonas</taxon>
    </lineage>
</organism>
<feature type="chain" id="PRO_5046518727" evidence="1">
    <location>
        <begin position="23"/>
        <end position="299"/>
    </location>
</feature>
<accession>A0ABW3ITI4</accession>
<feature type="signal peptide" evidence="1">
    <location>
        <begin position="1"/>
        <end position="22"/>
    </location>
</feature>
<keyword evidence="4" id="KW-1185">Reference proteome</keyword>
<dbReference type="InterPro" id="IPR032466">
    <property type="entry name" value="Metal_Hydrolase"/>
</dbReference>
<evidence type="ECO:0000259" key="2">
    <source>
        <dbReference type="Pfam" id="PF04909"/>
    </source>
</evidence>
<protein>
    <submittedName>
        <fullName evidence="3">Amidohydrolase family protein</fullName>
    </submittedName>
</protein>
<comment type="caution">
    <text evidence="3">The sequence shown here is derived from an EMBL/GenBank/DDBJ whole genome shotgun (WGS) entry which is preliminary data.</text>
</comment>
<dbReference type="Pfam" id="PF04909">
    <property type="entry name" value="Amidohydro_2"/>
    <property type="match status" value="1"/>
</dbReference>
<reference evidence="4" key="1">
    <citation type="journal article" date="2019" name="Int. J. Syst. Evol. Microbiol.">
        <title>The Global Catalogue of Microorganisms (GCM) 10K type strain sequencing project: providing services to taxonomists for standard genome sequencing and annotation.</title>
        <authorList>
            <consortium name="The Broad Institute Genomics Platform"/>
            <consortium name="The Broad Institute Genome Sequencing Center for Infectious Disease"/>
            <person name="Wu L."/>
            <person name="Ma J."/>
        </authorList>
    </citation>
    <scope>NUCLEOTIDE SEQUENCE [LARGE SCALE GENOMIC DNA]</scope>
    <source>
        <strain evidence="4">CCUG 60524</strain>
    </source>
</reference>
<name>A0ABW3ITI4_9RHOB</name>
<evidence type="ECO:0000256" key="1">
    <source>
        <dbReference type="SAM" id="SignalP"/>
    </source>
</evidence>
<dbReference type="SUPFAM" id="SSF51556">
    <property type="entry name" value="Metallo-dependent hydrolases"/>
    <property type="match status" value="1"/>
</dbReference>
<dbReference type="Gene3D" id="3.20.20.140">
    <property type="entry name" value="Metal-dependent hydrolases"/>
    <property type="match status" value="1"/>
</dbReference>
<dbReference type="PROSITE" id="PS51257">
    <property type="entry name" value="PROKAR_LIPOPROTEIN"/>
    <property type="match status" value="1"/>
</dbReference>
<dbReference type="InterPro" id="IPR006680">
    <property type="entry name" value="Amidohydro-rel"/>
</dbReference>
<keyword evidence="1" id="KW-0732">Signal</keyword>
<evidence type="ECO:0000313" key="4">
    <source>
        <dbReference type="Proteomes" id="UP001597108"/>
    </source>
</evidence>
<gene>
    <name evidence="3" type="ORF">ACFQ2S_17345</name>
</gene>
<dbReference type="RefSeq" id="WP_386076373.1">
    <property type="nucleotide sequence ID" value="NZ_JBHTJT010000038.1"/>
</dbReference>
<sequence>MRSRSLAGLALPLILAAACASAQPAGGAGEPPIGEAVSDLPIFDAHVHYKEPAWDAYPVESVIELMDRSGVAMALVSSTPDEGTIMLWEHAPNRIVPELRPYHGDAGSSNWTKAEGMEDYLRARLERYPHEGIGEFHIHRLDTSDEALFRAVIAMAKARDIPLHVHSGAEPVRWLYSLDPEVRIIWAHAGLGERADAVFALMADHPTLLADTSLRERAILGSGDRLDPQWERILLTFQDRLMVGSDTWVNGQWDNYEAIIASNRAWLSKLPREVAEKIAYRNAERIFGREISMEQIGTR</sequence>
<feature type="domain" description="Amidohydrolase-related" evidence="2">
    <location>
        <begin position="136"/>
        <end position="289"/>
    </location>
</feature>
<dbReference type="Proteomes" id="UP001597108">
    <property type="component" value="Unassembled WGS sequence"/>
</dbReference>
<dbReference type="EMBL" id="JBHTJT010000038">
    <property type="protein sequence ID" value="MFD0981405.1"/>
    <property type="molecule type" value="Genomic_DNA"/>
</dbReference>
<evidence type="ECO:0000313" key="3">
    <source>
        <dbReference type="EMBL" id="MFD0981405.1"/>
    </source>
</evidence>
<proteinExistence type="predicted"/>